<dbReference type="GeneID" id="44998478"/>
<feature type="transmembrane region" description="Helical" evidence="8">
    <location>
        <begin position="257"/>
        <end position="286"/>
    </location>
</feature>
<evidence type="ECO:0000256" key="1">
    <source>
        <dbReference type="ARBA" id="ARBA00004651"/>
    </source>
</evidence>
<organism evidence="9 10">
    <name type="scientific">Clostridium acetobutylicum (strain ATCC 824 / DSM 792 / JCM 1419 / IAM 19013 / LMG 5710 / NBRC 13948 / NRRL B-527 / VKM B-1787 / 2291 / W)</name>
    <dbReference type="NCBI Taxonomy" id="272562"/>
    <lineage>
        <taxon>Bacteria</taxon>
        <taxon>Bacillati</taxon>
        <taxon>Bacillota</taxon>
        <taxon>Clostridia</taxon>
        <taxon>Eubacteriales</taxon>
        <taxon>Clostridiaceae</taxon>
        <taxon>Clostridium</taxon>
    </lineage>
</organism>
<evidence type="ECO:0000313" key="9">
    <source>
        <dbReference type="EMBL" id="AAK79949.1"/>
    </source>
</evidence>
<evidence type="ECO:0000256" key="7">
    <source>
        <dbReference type="ARBA" id="ARBA00023136"/>
    </source>
</evidence>
<dbReference type="EMBL" id="AE001437">
    <property type="protein sequence ID" value="AAK79949.1"/>
    <property type="molecule type" value="Genomic_DNA"/>
</dbReference>
<feature type="transmembrane region" description="Helical" evidence="8">
    <location>
        <begin position="83"/>
        <end position="101"/>
    </location>
</feature>
<dbReference type="InterPro" id="IPR000522">
    <property type="entry name" value="ABC_transptr_permease_BtuC"/>
</dbReference>
<dbReference type="RefSeq" id="WP_010965290.1">
    <property type="nucleotide sequence ID" value="NC_003030.1"/>
</dbReference>
<keyword evidence="7 8" id="KW-0472">Membrane</keyword>
<dbReference type="eggNOG" id="COG0609">
    <property type="taxonomic scope" value="Bacteria"/>
</dbReference>
<feature type="transmembrane region" description="Helical" evidence="8">
    <location>
        <begin position="26"/>
        <end position="47"/>
    </location>
</feature>
<keyword evidence="5 8" id="KW-0812">Transmembrane</keyword>
<accession>Q97HM1</accession>
<evidence type="ECO:0000256" key="5">
    <source>
        <dbReference type="ARBA" id="ARBA00022692"/>
    </source>
</evidence>
<dbReference type="AlphaFoldDB" id="Q97HM1"/>
<sequence>MDYIKKSCEDNNIIPGKKKIKIGRMLILLSILIITFLISISVGRYSISIKQFLHIIYSKIFSISDGSISSADSILFEVRLPRIIGAMLIGAALSISGAAYQGIFKNPMVSPDILGASSGAAFGSAIAILLSFNSLEVQLSSFVFGIIAVTLTYIINKFIGYKSSSTAVLILVGMVVSNFFSAFISLVKYSADADNKLPAITFWLLGGLTTISLDDIKIMLIVILIPIILLMLLRWRLNVLSFGDEEASALGINVHRTRAVVIICSTILTAVAVSFSGIIGWIGLIIPHISRMIAGPNHKHLLPTCLIIGSTFLLIVDDIARNIFVTEIPLGIITSLIGAPLFIYLIIRRKNLV</sequence>
<dbReference type="CDD" id="cd06550">
    <property type="entry name" value="TM_ABC_iron-siderophores_like"/>
    <property type="match status" value="1"/>
</dbReference>
<dbReference type="Proteomes" id="UP000000814">
    <property type="component" value="Chromosome"/>
</dbReference>
<dbReference type="Gene3D" id="1.10.3470.10">
    <property type="entry name" value="ABC transporter involved in vitamin B12 uptake, BtuC"/>
    <property type="match status" value="1"/>
</dbReference>
<comment type="subcellular location">
    <subcellularLocation>
        <location evidence="1">Cell membrane</location>
        <topology evidence="1">Multi-pass membrane protein</topology>
    </subcellularLocation>
</comment>
<dbReference type="PATRIC" id="fig|272562.8.peg.2197"/>
<keyword evidence="6 8" id="KW-1133">Transmembrane helix</keyword>
<dbReference type="PIR" id="B97145">
    <property type="entry name" value="B97145"/>
</dbReference>
<dbReference type="KEGG" id="cac:CA_C1990"/>
<gene>
    <name evidence="9" type="ordered locus">CA_C1990</name>
</gene>
<dbReference type="GO" id="GO:0033214">
    <property type="term" value="P:siderophore-iron import into cell"/>
    <property type="evidence" value="ECO:0007669"/>
    <property type="project" value="TreeGrafter"/>
</dbReference>
<comment type="similarity">
    <text evidence="2">Belongs to the binding-protein-dependent transport system permease family. FecCD subfamily.</text>
</comment>
<dbReference type="Pfam" id="PF01032">
    <property type="entry name" value="FecCD"/>
    <property type="match status" value="1"/>
</dbReference>
<protein>
    <submittedName>
        <fullName evidence="9">ABC-type iron (III) transport system, permease component</fullName>
    </submittedName>
</protein>
<feature type="transmembrane region" description="Helical" evidence="8">
    <location>
        <begin position="328"/>
        <end position="347"/>
    </location>
</feature>
<feature type="transmembrane region" description="Helical" evidence="8">
    <location>
        <begin position="167"/>
        <end position="191"/>
    </location>
</feature>
<dbReference type="PANTHER" id="PTHR30472:SF70">
    <property type="entry name" value="MOLYBDATE IMPORT SYSTEM PERMEASE PROTEIN MOLB"/>
    <property type="match status" value="1"/>
</dbReference>
<name>Q97HM1_CLOAB</name>
<dbReference type="GO" id="GO:0022857">
    <property type="term" value="F:transmembrane transporter activity"/>
    <property type="evidence" value="ECO:0007669"/>
    <property type="project" value="InterPro"/>
</dbReference>
<dbReference type="OrthoDB" id="9792889at2"/>
<dbReference type="InterPro" id="IPR037294">
    <property type="entry name" value="ABC_BtuC-like"/>
</dbReference>
<dbReference type="GO" id="GO:0005886">
    <property type="term" value="C:plasma membrane"/>
    <property type="evidence" value="ECO:0007669"/>
    <property type="project" value="UniProtKB-SubCell"/>
</dbReference>
<evidence type="ECO:0000256" key="4">
    <source>
        <dbReference type="ARBA" id="ARBA00022475"/>
    </source>
</evidence>
<evidence type="ECO:0000256" key="3">
    <source>
        <dbReference type="ARBA" id="ARBA00022448"/>
    </source>
</evidence>
<keyword evidence="4" id="KW-1003">Cell membrane</keyword>
<keyword evidence="10" id="KW-1185">Reference proteome</keyword>
<evidence type="ECO:0000256" key="2">
    <source>
        <dbReference type="ARBA" id="ARBA00007935"/>
    </source>
</evidence>
<evidence type="ECO:0000256" key="8">
    <source>
        <dbReference type="SAM" id="Phobius"/>
    </source>
</evidence>
<keyword evidence="3" id="KW-0813">Transport</keyword>
<evidence type="ECO:0000313" key="10">
    <source>
        <dbReference type="Proteomes" id="UP000000814"/>
    </source>
</evidence>
<reference evidence="9 10" key="1">
    <citation type="journal article" date="2001" name="J. Bacteriol.">
        <title>Genome sequence and comparative analysis of the solvent-producing bacterium Clostridium acetobutylicum.</title>
        <authorList>
            <person name="Nolling J."/>
            <person name="Breton G."/>
            <person name="Omelchenko M.V."/>
            <person name="Makarova K.S."/>
            <person name="Zeng Q."/>
            <person name="Gibson R."/>
            <person name="Lee H.M."/>
            <person name="Dubois J."/>
            <person name="Qiu D."/>
            <person name="Hitti J."/>
            <person name="Wolf Y.I."/>
            <person name="Tatusov R.L."/>
            <person name="Sabathe F."/>
            <person name="Doucette-Stamm L."/>
            <person name="Soucaille P."/>
            <person name="Daly M.J."/>
            <person name="Bennett G.N."/>
            <person name="Koonin E.V."/>
            <person name="Smith D.R."/>
        </authorList>
    </citation>
    <scope>NUCLEOTIDE SEQUENCE [LARGE SCALE GENOMIC DNA]</scope>
    <source>
        <strain evidence="10">ATCC 824 / DSM 792 / JCM 1419 / LMG 5710 / VKM B-1787</strain>
    </source>
</reference>
<feature type="transmembrane region" description="Helical" evidence="8">
    <location>
        <begin position="113"/>
        <end position="132"/>
    </location>
</feature>
<feature type="transmembrane region" description="Helical" evidence="8">
    <location>
        <begin position="218"/>
        <end position="237"/>
    </location>
</feature>
<dbReference type="SUPFAM" id="SSF81345">
    <property type="entry name" value="ABC transporter involved in vitamin B12 uptake, BtuC"/>
    <property type="match status" value="1"/>
</dbReference>
<dbReference type="STRING" id="272562.CA_C1990"/>
<dbReference type="PANTHER" id="PTHR30472">
    <property type="entry name" value="FERRIC ENTEROBACTIN TRANSPORT SYSTEM PERMEASE PROTEIN"/>
    <property type="match status" value="1"/>
</dbReference>
<proteinExistence type="inferred from homology"/>
<evidence type="ECO:0000256" key="6">
    <source>
        <dbReference type="ARBA" id="ARBA00022989"/>
    </source>
</evidence>
<feature type="transmembrane region" description="Helical" evidence="8">
    <location>
        <begin position="138"/>
        <end position="155"/>
    </location>
</feature>
<dbReference type="HOGENOM" id="CLU_013016_0_2_9"/>
<dbReference type="FunFam" id="1.10.3470.10:FF:000001">
    <property type="entry name" value="Vitamin B12 ABC transporter permease BtuC"/>
    <property type="match status" value="1"/>
</dbReference>